<accession>Q1JVJ5</accession>
<organism evidence="2 3">
    <name type="scientific">Desulfuromonas acetoxidans (strain DSM 684 / 11070)</name>
    <dbReference type="NCBI Taxonomy" id="281689"/>
    <lineage>
        <taxon>Bacteria</taxon>
        <taxon>Pseudomonadati</taxon>
        <taxon>Thermodesulfobacteriota</taxon>
        <taxon>Desulfuromonadia</taxon>
        <taxon>Desulfuromonadales</taxon>
        <taxon>Desulfuromonadaceae</taxon>
        <taxon>Desulfuromonas</taxon>
    </lineage>
</organism>
<proteinExistence type="inferred from homology"/>
<keyword evidence="3" id="KW-1185">Reference proteome</keyword>
<evidence type="ECO:0000256" key="1">
    <source>
        <dbReference type="ARBA" id="ARBA00007189"/>
    </source>
</evidence>
<reference evidence="2" key="1">
    <citation type="submission" date="2006-05" db="EMBL/GenBank/DDBJ databases">
        <title>Annotation of the draft genome assembly of Desulfuromonas acetoxidans DSM 684.</title>
        <authorList>
            <consortium name="US DOE Joint Genome Institute (JGI-ORNL)"/>
            <person name="Larimer F."/>
            <person name="Land M."/>
            <person name="Hauser L."/>
        </authorList>
    </citation>
    <scope>NUCLEOTIDE SEQUENCE [LARGE SCALE GENOMIC DNA]</scope>
    <source>
        <strain evidence="2">DSM 684</strain>
    </source>
</reference>
<reference evidence="2" key="2">
    <citation type="submission" date="2006-05" db="EMBL/GenBank/DDBJ databases">
        <title>Sequencing of the draft genome and assembly of Desulfuromonas acetoxidans DSM 684.</title>
        <authorList>
            <consortium name="US DOE Joint Genome Institute (JGI-PGF)"/>
            <person name="Copeland A."/>
            <person name="Lucas S."/>
            <person name="Lapidus A."/>
            <person name="Barry K."/>
            <person name="Detter J.C."/>
            <person name="Glavina del Rio T."/>
            <person name="Hammon N."/>
            <person name="Israni S."/>
            <person name="Dalin E."/>
            <person name="Tice H."/>
            <person name="Bruce D."/>
            <person name="Pitluck S."/>
            <person name="Richardson P."/>
        </authorList>
    </citation>
    <scope>NUCLEOTIDE SEQUENCE [LARGE SCALE GENOMIC DNA]</scope>
    <source>
        <strain evidence="2">DSM 684</strain>
    </source>
</reference>
<gene>
    <name evidence="2" type="ORF">Dace_0095</name>
</gene>
<dbReference type="Pfam" id="PF10087">
    <property type="entry name" value="DUF2325"/>
    <property type="match status" value="1"/>
</dbReference>
<evidence type="ECO:0008006" key="4">
    <source>
        <dbReference type="Google" id="ProtNLM"/>
    </source>
</evidence>
<dbReference type="OrthoDB" id="5324142at2"/>
<dbReference type="RefSeq" id="WP_006003145.1">
    <property type="nucleotide sequence ID" value="NZ_AAEW02000038.1"/>
</dbReference>
<comment type="caution">
    <text evidence="2">The sequence shown here is derived from an EMBL/GenBank/DDBJ whole genome shotgun (WGS) entry which is preliminary data.</text>
</comment>
<dbReference type="InterPro" id="IPR016772">
    <property type="entry name" value="UCP020408"/>
</dbReference>
<dbReference type="EMBL" id="AAEW02000038">
    <property type="protein sequence ID" value="EAT14253.1"/>
    <property type="molecule type" value="Genomic_DNA"/>
</dbReference>
<protein>
    <recommendedName>
        <fullName evidence="4">DUF2325 domain-containing protein</fullName>
    </recommendedName>
</protein>
<comment type="similarity">
    <text evidence="1">Belongs to the UPF0751 family.</text>
</comment>
<name>Q1JVJ5_DESA6</name>
<dbReference type="Proteomes" id="UP000005695">
    <property type="component" value="Unassembled WGS sequence"/>
</dbReference>
<evidence type="ECO:0000313" key="3">
    <source>
        <dbReference type="Proteomes" id="UP000005695"/>
    </source>
</evidence>
<dbReference type="AlphaFoldDB" id="Q1JVJ5"/>
<evidence type="ECO:0000313" key="2">
    <source>
        <dbReference type="EMBL" id="EAT14253.1"/>
    </source>
</evidence>
<sequence length="96" mass="11194">MSVLIVGADRIQSMVPKMEAMGVEQVTHWDTRRYKASKNKIPEHVDLVIFFTDFLHHTVALKLKEKVKSLGLPTIYCRRAWSEMAPELQKQLENER</sequence>